<dbReference type="AlphaFoldDB" id="A0A6V7HYG1"/>
<organism evidence="4">
    <name type="scientific">Bracon brevicornis</name>
    <dbReference type="NCBI Taxonomy" id="1563983"/>
    <lineage>
        <taxon>Eukaryota</taxon>
        <taxon>Metazoa</taxon>
        <taxon>Ecdysozoa</taxon>
        <taxon>Arthropoda</taxon>
        <taxon>Hexapoda</taxon>
        <taxon>Insecta</taxon>
        <taxon>Pterygota</taxon>
        <taxon>Neoptera</taxon>
        <taxon>Endopterygota</taxon>
        <taxon>Hymenoptera</taxon>
        <taxon>Apocrita</taxon>
        <taxon>Ichneumonoidea</taxon>
        <taxon>Braconidae</taxon>
        <taxon>Braconinae</taxon>
        <taxon>Bracon</taxon>
    </lineage>
</organism>
<dbReference type="InterPro" id="IPR000210">
    <property type="entry name" value="BTB/POZ_dom"/>
</dbReference>
<dbReference type="Gene3D" id="2.60.210.10">
    <property type="entry name" value="Apoptosis, Tumor Necrosis Factor Receptor Associated Protein 2, Chain A"/>
    <property type="match status" value="1"/>
</dbReference>
<proteinExistence type="predicted"/>
<feature type="domain" description="MATH" evidence="3">
    <location>
        <begin position="14"/>
        <end position="143"/>
    </location>
</feature>
<protein>
    <recommendedName>
        <fullName evidence="5">BTB domain-containing protein</fullName>
    </recommendedName>
</protein>
<dbReference type="Gene3D" id="3.30.710.10">
    <property type="entry name" value="Potassium Channel Kv1.1, Chain A"/>
    <property type="match status" value="1"/>
</dbReference>
<feature type="domain" description="BTB" evidence="2">
    <location>
        <begin position="185"/>
        <end position="252"/>
    </location>
</feature>
<evidence type="ECO:0000259" key="3">
    <source>
        <dbReference type="PROSITE" id="PS50144"/>
    </source>
</evidence>
<evidence type="ECO:0000259" key="2">
    <source>
        <dbReference type="PROSITE" id="PS50097"/>
    </source>
</evidence>
<dbReference type="PANTHER" id="PTHR24413">
    <property type="entry name" value="SPECKLE-TYPE POZ PROTEIN"/>
    <property type="match status" value="1"/>
</dbReference>
<name>A0A6V7HYG1_9HYME</name>
<dbReference type="SUPFAM" id="SSF54695">
    <property type="entry name" value="POZ domain"/>
    <property type="match status" value="1"/>
</dbReference>
<dbReference type="Pfam" id="PF00651">
    <property type="entry name" value="BTB"/>
    <property type="match status" value="1"/>
</dbReference>
<reference evidence="4" key="1">
    <citation type="submission" date="2020-07" db="EMBL/GenBank/DDBJ databases">
        <authorList>
            <person name="Ferguson B K."/>
        </authorList>
    </citation>
    <scope>NUCLEOTIDE SEQUENCE</scope>
    <source>
        <strain evidence="4">L06</strain>
    </source>
</reference>
<dbReference type="Gene3D" id="1.25.40.420">
    <property type="match status" value="1"/>
</dbReference>
<dbReference type="SUPFAM" id="SSF49599">
    <property type="entry name" value="TRAF domain-like"/>
    <property type="match status" value="1"/>
</dbReference>
<feature type="region of interest" description="Disordered" evidence="1">
    <location>
        <begin position="353"/>
        <end position="377"/>
    </location>
</feature>
<evidence type="ECO:0000313" key="4">
    <source>
        <dbReference type="EMBL" id="CAD1532483.1"/>
    </source>
</evidence>
<dbReference type="GO" id="GO:0030163">
    <property type="term" value="P:protein catabolic process"/>
    <property type="evidence" value="ECO:0007669"/>
    <property type="project" value="UniProtKB-ARBA"/>
</dbReference>
<evidence type="ECO:0008006" key="5">
    <source>
        <dbReference type="Google" id="ProtNLM"/>
    </source>
</evidence>
<dbReference type="CDD" id="cd00121">
    <property type="entry name" value="MATH"/>
    <property type="match status" value="1"/>
</dbReference>
<evidence type="ECO:0000256" key="1">
    <source>
        <dbReference type="SAM" id="MobiDB-lite"/>
    </source>
</evidence>
<gene>
    <name evidence="4" type="ORF">BBRV_LOCUS10832</name>
</gene>
<dbReference type="InterPro" id="IPR002083">
    <property type="entry name" value="MATH/TRAF_dom"/>
</dbReference>
<dbReference type="PROSITE" id="PS50144">
    <property type="entry name" value="MATH"/>
    <property type="match status" value="1"/>
</dbReference>
<dbReference type="CDD" id="cd18186">
    <property type="entry name" value="BTB_POZ_ZBTB_KLHL-like"/>
    <property type="match status" value="1"/>
</dbReference>
<dbReference type="InterPro" id="IPR008974">
    <property type="entry name" value="TRAF-like"/>
</dbReference>
<feature type="compositionally biased region" description="Basic residues" evidence="1">
    <location>
        <begin position="362"/>
        <end position="374"/>
    </location>
</feature>
<dbReference type="PROSITE" id="PS50097">
    <property type="entry name" value="BTB"/>
    <property type="match status" value="1"/>
</dbReference>
<accession>A0A6V7HYG1</accession>
<dbReference type="SMART" id="SM00225">
    <property type="entry name" value="BTB"/>
    <property type="match status" value="1"/>
</dbReference>
<dbReference type="EMBL" id="CADCXW020000002">
    <property type="protein sequence ID" value="CAD1532483.1"/>
    <property type="molecule type" value="Genomic_DNA"/>
</dbReference>
<dbReference type="Pfam" id="PF22486">
    <property type="entry name" value="MATH_2"/>
    <property type="match status" value="1"/>
</dbReference>
<sequence>MAVKPWPCCTVATINSFEWTIPTFSRQLGFADKPLFSSVFTSGKNGDEQWRLELRFEGVRLNRIDSISVYMNLLNYKKDTPIAGRFEVAMVNPKKNTKMWRVGLDTEKVLQSLTDKIPVYRRVMPKRREVYLYDDTLTIRFDVKTIMTVDTVKEPNTSPSAFGVDPTEQDFSRGMKQFFNSPEYSDVIVQVGDRTFPAHKVVLISRSSVFAAMFSSHMSENRENRVKIDDLEPETVENMLYYMYTSEVPKDFPALNMLVAAEKYQLERLKSICEIELSRTLCPSNAAVTLYYADIYNAPGMKQYVLDYIIANETEVAKSDEFKALLDQNKKLASEVYQAHVIYLTRNLSLHSEKNTDDESGKKRREGRAKRQLRQMKAAKERRDRWFSITL</sequence>
<dbReference type="InterPro" id="IPR011333">
    <property type="entry name" value="SKP1/BTB/POZ_sf"/>
</dbReference>
<dbReference type="FunFam" id="3.30.710.10:FF:000159">
    <property type="entry name" value="Speckle-type POZ protein B"/>
    <property type="match status" value="1"/>
</dbReference>